<name>A0AA37SZM4_9ALTE</name>
<sequence>MQIKPFALIALCCCLFLPFFTKASPWVGTVDKQLHYDLQTLVEWGFLDTTVNTYPVPWRGISSQVDNLSIDAMPYRPRQALLRLKHYLSIQKQAKARQYLMLQGASDDVRFRSLDDGVDSTGKATLLTELYVGPWSAQVSVNYSKGGEKNIDNSFLAYQFGNWNLRLGSIEQFWGPAQSSSLILSNNSRPIKALALSRSSTAAPEHPWLSWIGSWYFTSQIGQLERTRVVPDTKILLNRFTMRPFDGFELGASWVLMWGGEGQDESVDSFVEAVTFQSVCIRPTGVCTKSQLTKRGNHIAGFDLSYTARLFARPVSFYIQRIGEDSVDGYRITDNANLFGISTYVQGVKVFVETSDTNVNCDGNATNNLNCFYENGTYQTGYRTYGRALGSTFDSDAKQMTAGANFRFENGAVAELLLRDVELNRDGVRPSPLLIDSDSENVLELSGFYQHPYGQWLLKAGGSIARREFSEKTSTDSLIYFKAQYAY</sequence>
<keyword evidence="3" id="KW-1185">Reference proteome</keyword>
<reference evidence="2" key="2">
    <citation type="submission" date="2023-01" db="EMBL/GenBank/DDBJ databases">
        <title>Draft genome sequence of Agaribacter marinus strain NBRC 110023.</title>
        <authorList>
            <person name="Sun Q."/>
            <person name="Mori K."/>
        </authorList>
    </citation>
    <scope>NUCLEOTIDE SEQUENCE</scope>
    <source>
        <strain evidence="2">NBRC 110023</strain>
    </source>
</reference>
<dbReference type="RefSeq" id="WP_284215442.1">
    <property type="nucleotide sequence ID" value="NZ_BSOT01000001.1"/>
</dbReference>
<feature type="signal peptide" evidence="1">
    <location>
        <begin position="1"/>
        <end position="23"/>
    </location>
</feature>
<accession>A0AA37SZM4</accession>
<comment type="caution">
    <text evidence="2">The sequence shown here is derived from an EMBL/GenBank/DDBJ whole genome shotgun (WGS) entry which is preliminary data.</text>
</comment>
<dbReference type="EMBL" id="BSOT01000001">
    <property type="protein sequence ID" value="GLR69115.1"/>
    <property type="molecule type" value="Genomic_DNA"/>
</dbReference>
<evidence type="ECO:0000313" key="2">
    <source>
        <dbReference type="EMBL" id="GLR69115.1"/>
    </source>
</evidence>
<gene>
    <name evidence="2" type="ORF">GCM10007852_00230</name>
</gene>
<protein>
    <submittedName>
        <fullName evidence="2">Outer membrane protein in capsule/EPS biosynthesis locus</fullName>
    </submittedName>
</protein>
<evidence type="ECO:0000313" key="3">
    <source>
        <dbReference type="Proteomes" id="UP001156601"/>
    </source>
</evidence>
<feature type="chain" id="PRO_5041312639" evidence="1">
    <location>
        <begin position="24"/>
        <end position="487"/>
    </location>
</feature>
<organism evidence="2 3">
    <name type="scientific">Agaribacter marinus</name>
    <dbReference type="NCBI Taxonomy" id="1431249"/>
    <lineage>
        <taxon>Bacteria</taxon>
        <taxon>Pseudomonadati</taxon>
        <taxon>Pseudomonadota</taxon>
        <taxon>Gammaproteobacteria</taxon>
        <taxon>Alteromonadales</taxon>
        <taxon>Alteromonadaceae</taxon>
        <taxon>Agaribacter</taxon>
    </lineage>
</organism>
<dbReference type="Gene3D" id="2.40.160.130">
    <property type="entry name" value="Capsule assembly protein Wzi"/>
    <property type="match status" value="1"/>
</dbReference>
<dbReference type="InterPro" id="IPR038636">
    <property type="entry name" value="Wzi_sf"/>
</dbReference>
<reference evidence="2" key="1">
    <citation type="journal article" date="2014" name="Int. J. Syst. Evol. Microbiol.">
        <title>Complete genome sequence of Corynebacterium casei LMG S-19264T (=DSM 44701T), isolated from a smear-ripened cheese.</title>
        <authorList>
            <consortium name="US DOE Joint Genome Institute (JGI-PGF)"/>
            <person name="Walter F."/>
            <person name="Albersmeier A."/>
            <person name="Kalinowski J."/>
            <person name="Ruckert C."/>
        </authorList>
    </citation>
    <scope>NUCLEOTIDE SEQUENCE</scope>
    <source>
        <strain evidence="2">NBRC 110023</strain>
    </source>
</reference>
<dbReference type="Proteomes" id="UP001156601">
    <property type="component" value="Unassembled WGS sequence"/>
</dbReference>
<dbReference type="AlphaFoldDB" id="A0AA37SZM4"/>
<keyword evidence="1" id="KW-0732">Signal</keyword>
<evidence type="ECO:0000256" key="1">
    <source>
        <dbReference type="SAM" id="SignalP"/>
    </source>
</evidence>
<proteinExistence type="predicted"/>
<dbReference type="InterPro" id="IPR026950">
    <property type="entry name" value="Caps_assemb_Wzi"/>
</dbReference>
<dbReference type="Pfam" id="PF14052">
    <property type="entry name" value="Caps_assemb_Wzi"/>
    <property type="match status" value="1"/>
</dbReference>